<keyword evidence="4 7" id="KW-0812">Transmembrane</keyword>
<evidence type="ECO:0000256" key="4">
    <source>
        <dbReference type="ARBA" id="ARBA00022692"/>
    </source>
</evidence>
<name>A0A3A4NFM0_ABYX5</name>
<dbReference type="GO" id="GO:0005886">
    <property type="term" value="C:plasma membrane"/>
    <property type="evidence" value="ECO:0007669"/>
    <property type="project" value="UniProtKB-SubCell"/>
</dbReference>
<sequence length="159" mass="17854">MKSRPIAPASRSCTRRTRRRMNLSHKMPAKKARIEIVPLIDCMFLLLVFFVYSMMTLTQPRGIAVTLPPSSDAPAEKKEFVAVSITEAGEIYFEKDRVDLQLLAEKISQARSLNPSLRVLINGDKNARHGLVVHVLDILRKLSVTNVAIQTGPEDTEEK</sequence>
<evidence type="ECO:0000256" key="6">
    <source>
        <dbReference type="ARBA" id="ARBA00023136"/>
    </source>
</evidence>
<dbReference type="Proteomes" id="UP000265882">
    <property type="component" value="Unassembled WGS sequence"/>
</dbReference>
<keyword evidence="7" id="KW-0653">Protein transport</keyword>
<gene>
    <name evidence="9" type="ORF">C4520_12410</name>
</gene>
<evidence type="ECO:0000256" key="7">
    <source>
        <dbReference type="RuleBase" id="RU003879"/>
    </source>
</evidence>
<evidence type="ECO:0000256" key="1">
    <source>
        <dbReference type="ARBA" id="ARBA00004162"/>
    </source>
</evidence>
<dbReference type="Pfam" id="PF02472">
    <property type="entry name" value="ExbD"/>
    <property type="match status" value="1"/>
</dbReference>
<evidence type="ECO:0000256" key="2">
    <source>
        <dbReference type="ARBA" id="ARBA00005811"/>
    </source>
</evidence>
<comment type="subcellular location">
    <subcellularLocation>
        <location evidence="1">Cell membrane</location>
        <topology evidence="1">Single-pass membrane protein</topology>
    </subcellularLocation>
    <subcellularLocation>
        <location evidence="7">Cell membrane</location>
        <topology evidence="7">Single-pass type II membrane protein</topology>
    </subcellularLocation>
</comment>
<dbReference type="GO" id="GO:0022857">
    <property type="term" value="F:transmembrane transporter activity"/>
    <property type="evidence" value="ECO:0007669"/>
    <property type="project" value="InterPro"/>
</dbReference>
<accession>A0A3A4NFM0</accession>
<dbReference type="EMBL" id="QZKU01000085">
    <property type="protein sequence ID" value="RJP19758.1"/>
    <property type="molecule type" value="Genomic_DNA"/>
</dbReference>
<comment type="similarity">
    <text evidence="2 7">Belongs to the ExbD/TolR family.</text>
</comment>
<dbReference type="GO" id="GO:0015031">
    <property type="term" value="P:protein transport"/>
    <property type="evidence" value="ECO:0007669"/>
    <property type="project" value="UniProtKB-KW"/>
</dbReference>
<proteinExistence type="inferred from homology"/>
<organism evidence="9 10">
    <name type="scientific">Abyssobacteria bacterium (strain SURF_5)</name>
    <dbReference type="NCBI Taxonomy" id="2093360"/>
    <lineage>
        <taxon>Bacteria</taxon>
        <taxon>Pseudomonadati</taxon>
        <taxon>Candidatus Hydrogenedentota</taxon>
        <taxon>Candidatus Abyssobacteria</taxon>
    </lineage>
</organism>
<reference evidence="9 10" key="1">
    <citation type="journal article" date="2017" name="ISME J.">
        <title>Energy and carbon metabolisms in a deep terrestrial subsurface fluid microbial community.</title>
        <authorList>
            <person name="Momper L."/>
            <person name="Jungbluth S.P."/>
            <person name="Lee M.D."/>
            <person name="Amend J.P."/>
        </authorList>
    </citation>
    <scope>NUCLEOTIDE SEQUENCE [LARGE SCALE GENOMIC DNA]</scope>
    <source>
        <strain evidence="9">SURF_5</strain>
    </source>
</reference>
<dbReference type="AlphaFoldDB" id="A0A3A4NFM0"/>
<dbReference type="Gene3D" id="3.30.420.270">
    <property type="match status" value="1"/>
</dbReference>
<keyword evidence="7" id="KW-0813">Transport</keyword>
<dbReference type="InterPro" id="IPR003400">
    <property type="entry name" value="ExbD"/>
</dbReference>
<keyword evidence="5" id="KW-1133">Transmembrane helix</keyword>
<dbReference type="PANTHER" id="PTHR30558">
    <property type="entry name" value="EXBD MEMBRANE COMPONENT OF PMF-DRIVEN MACROMOLECULE IMPORT SYSTEM"/>
    <property type="match status" value="1"/>
</dbReference>
<feature type="compositionally biased region" description="Basic residues" evidence="8">
    <location>
        <begin position="13"/>
        <end position="24"/>
    </location>
</feature>
<evidence type="ECO:0000256" key="8">
    <source>
        <dbReference type="SAM" id="MobiDB-lite"/>
    </source>
</evidence>
<evidence type="ECO:0000256" key="3">
    <source>
        <dbReference type="ARBA" id="ARBA00022475"/>
    </source>
</evidence>
<keyword evidence="6" id="KW-0472">Membrane</keyword>
<evidence type="ECO:0000313" key="10">
    <source>
        <dbReference type="Proteomes" id="UP000265882"/>
    </source>
</evidence>
<protein>
    <submittedName>
        <fullName evidence="9">Biopolymer transporter ExbD</fullName>
    </submittedName>
</protein>
<keyword evidence="3" id="KW-1003">Cell membrane</keyword>
<feature type="region of interest" description="Disordered" evidence="8">
    <location>
        <begin position="1"/>
        <end position="24"/>
    </location>
</feature>
<evidence type="ECO:0000313" key="9">
    <source>
        <dbReference type="EMBL" id="RJP19758.1"/>
    </source>
</evidence>
<evidence type="ECO:0000256" key="5">
    <source>
        <dbReference type="ARBA" id="ARBA00022989"/>
    </source>
</evidence>
<comment type="caution">
    <text evidence="9">The sequence shown here is derived from an EMBL/GenBank/DDBJ whole genome shotgun (WGS) entry which is preliminary data.</text>
</comment>